<feature type="domain" description="Endonuclease/exonuclease/phosphatase" evidence="1">
    <location>
        <begin position="10"/>
        <end position="202"/>
    </location>
</feature>
<dbReference type="Pfam" id="PF03372">
    <property type="entry name" value="Exo_endo_phos"/>
    <property type="match status" value="1"/>
</dbReference>
<keyword evidence="3" id="KW-1185">Reference proteome</keyword>
<comment type="caution">
    <text evidence="2">The sequence shown here is derived from an EMBL/GenBank/DDBJ whole genome shotgun (WGS) entry which is preliminary data.</text>
</comment>
<proteinExistence type="predicted"/>
<dbReference type="Proteomes" id="UP000499080">
    <property type="component" value="Unassembled WGS sequence"/>
</dbReference>
<dbReference type="Gene3D" id="3.60.10.10">
    <property type="entry name" value="Endonuclease/exonuclease/phosphatase"/>
    <property type="match status" value="1"/>
</dbReference>
<gene>
    <name evidence="2" type="ORF">AVEN_49918_1</name>
</gene>
<dbReference type="GO" id="GO:0003824">
    <property type="term" value="F:catalytic activity"/>
    <property type="evidence" value="ECO:0007669"/>
    <property type="project" value="InterPro"/>
</dbReference>
<evidence type="ECO:0000313" key="3">
    <source>
        <dbReference type="Proteomes" id="UP000499080"/>
    </source>
</evidence>
<dbReference type="InterPro" id="IPR036691">
    <property type="entry name" value="Endo/exonu/phosph_ase_sf"/>
</dbReference>
<name>A0A4Y2Q2C3_ARAVE</name>
<accession>A0A4Y2Q2C3</accession>
<evidence type="ECO:0000259" key="1">
    <source>
        <dbReference type="Pfam" id="PF03372"/>
    </source>
</evidence>
<organism evidence="2 3">
    <name type="scientific">Araneus ventricosus</name>
    <name type="common">Orbweaver spider</name>
    <name type="synonym">Epeira ventricosa</name>
    <dbReference type="NCBI Taxonomy" id="182803"/>
    <lineage>
        <taxon>Eukaryota</taxon>
        <taxon>Metazoa</taxon>
        <taxon>Ecdysozoa</taxon>
        <taxon>Arthropoda</taxon>
        <taxon>Chelicerata</taxon>
        <taxon>Arachnida</taxon>
        <taxon>Araneae</taxon>
        <taxon>Araneomorphae</taxon>
        <taxon>Entelegynae</taxon>
        <taxon>Araneoidea</taxon>
        <taxon>Araneidae</taxon>
        <taxon>Araneus</taxon>
    </lineage>
</organism>
<sequence length="437" mass="49601">MTTAFGLRIMFWNANGILSSRTELQDFINKYSPDIILLQETCLRPSQNLFLAKFQCYKTDRDNQNIHKPSGGTAILIKNHLPHHHIPTPQLFYIESTIINLSLPNKDPIVIISIYIPPSSDPNFFTLDIENLMQVGPYCIFGGDFNAHNKAWGSISTTTRGKQLKQFANSAGLDVIAPPTPTRFGINSASTIDLALVKDFLFPFNISSSALRREESRSGFVQRFPCDVTPSQKDYKYAAVWIDGEHVDRLEMFLACKRLRGVTWSFVCELYASLRWLKARVSYLGNECADQLAKEAITKGDRFLLPKSLSYLKAEIKSAALSIWQDNWDNGETGRSTHDIVPTVSNKPVGWNREEIMFVTGHGPFPSYLLRFNLRAHDNCSCGEKGDPIHYATKCPFTLSWHFQTTTVSLKLQWLKNILTNSFSRTRLRLLLSFICD</sequence>
<dbReference type="InterPro" id="IPR005135">
    <property type="entry name" value="Endo/exonuclease/phosphatase"/>
</dbReference>
<dbReference type="EMBL" id="BGPR01012526">
    <property type="protein sequence ID" value="GBN56456.1"/>
    <property type="molecule type" value="Genomic_DNA"/>
</dbReference>
<dbReference type="PANTHER" id="PTHR33273:SF4">
    <property type="entry name" value="ENDONUCLEASE_EXONUCLEASE_PHOSPHATASE DOMAIN-CONTAINING PROTEIN"/>
    <property type="match status" value="1"/>
</dbReference>
<evidence type="ECO:0000313" key="2">
    <source>
        <dbReference type="EMBL" id="GBN56456.1"/>
    </source>
</evidence>
<dbReference type="OrthoDB" id="6127956at2759"/>
<protein>
    <recommendedName>
        <fullName evidence="1">Endonuclease/exonuclease/phosphatase domain-containing protein</fullName>
    </recommendedName>
</protein>
<dbReference type="AlphaFoldDB" id="A0A4Y2Q2C3"/>
<reference evidence="2 3" key="1">
    <citation type="journal article" date="2019" name="Sci. Rep.">
        <title>Orb-weaving spider Araneus ventricosus genome elucidates the spidroin gene catalogue.</title>
        <authorList>
            <person name="Kono N."/>
            <person name="Nakamura H."/>
            <person name="Ohtoshi R."/>
            <person name="Moran D.A.P."/>
            <person name="Shinohara A."/>
            <person name="Yoshida Y."/>
            <person name="Fujiwara M."/>
            <person name="Mori M."/>
            <person name="Tomita M."/>
            <person name="Arakawa K."/>
        </authorList>
    </citation>
    <scope>NUCLEOTIDE SEQUENCE [LARGE SCALE GENOMIC DNA]</scope>
</reference>
<dbReference type="SUPFAM" id="SSF56219">
    <property type="entry name" value="DNase I-like"/>
    <property type="match status" value="1"/>
</dbReference>
<dbReference type="PANTHER" id="PTHR33273">
    <property type="entry name" value="DOMAIN-CONTAINING PROTEIN, PUTATIVE-RELATED"/>
    <property type="match status" value="1"/>
</dbReference>